<dbReference type="AlphaFoldDB" id="A0A016T103"/>
<feature type="transmembrane region" description="Helical" evidence="11">
    <location>
        <begin position="269"/>
        <end position="292"/>
    </location>
</feature>
<evidence type="ECO:0000256" key="3">
    <source>
        <dbReference type="ARBA" id="ARBA00022692"/>
    </source>
</evidence>
<evidence type="ECO:0000259" key="12">
    <source>
        <dbReference type="PROSITE" id="PS50262"/>
    </source>
</evidence>
<comment type="caution">
    <text evidence="13">The sequence shown here is derived from an EMBL/GenBank/DDBJ whole genome shotgun (WGS) entry which is preliminary data.</text>
</comment>
<protein>
    <recommendedName>
        <fullName evidence="12">G-protein coupled receptors family 1 profile domain-containing protein</fullName>
    </recommendedName>
</protein>
<proteinExistence type="inferred from homology"/>
<evidence type="ECO:0000256" key="7">
    <source>
        <dbReference type="ARBA" id="ARBA00023170"/>
    </source>
</evidence>
<dbReference type="InterPro" id="IPR000276">
    <property type="entry name" value="GPCR_Rhodpsn"/>
</dbReference>
<dbReference type="CDD" id="cd15059">
    <property type="entry name" value="7tmA_alpha2_AR"/>
    <property type="match status" value="1"/>
</dbReference>
<keyword evidence="7 10" id="KW-0675">Receptor</keyword>
<evidence type="ECO:0000256" key="2">
    <source>
        <dbReference type="ARBA" id="ARBA00022475"/>
    </source>
</evidence>
<comment type="subcellular location">
    <subcellularLocation>
        <location evidence="1">Cell membrane</location>
        <topology evidence="1">Multi-pass membrane protein</topology>
    </subcellularLocation>
</comment>
<evidence type="ECO:0000256" key="6">
    <source>
        <dbReference type="ARBA" id="ARBA00023136"/>
    </source>
</evidence>
<dbReference type="Pfam" id="PF00001">
    <property type="entry name" value="7tm_1"/>
    <property type="match status" value="1"/>
</dbReference>
<gene>
    <name evidence="13" type="primary">Acey_s0148.g2641</name>
    <name evidence="13" type="synonym">Acey-octr-1</name>
    <name evidence="13" type="ORF">Y032_0148g2641</name>
</gene>
<feature type="transmembrane region" description="Helical" evidence="11">
    <location>
        <begin position="149"/>
        <end position="175"/>
    </location>
</feature>
<dbReference type="InterPro" id="IPR017452">
    <property type="entry name" value="GPCR_Rhodpsn_7TM"/>
</dbReference>
<keyword evidence="4 11" id="KW-1133">Transmembrane helix</keyword>
<dbReference type="PRINTS" id="PR00237">
    <property type="entry name" value="GPCRRHODOPSN"/>
</dbReference>
<evidence type="ECO:0000313" key="14">
    <source>
        <dbReference type="Proteomes" id="UP000024635"/>
    </source>
</evidence>
<dbReference type="EMBL" id="JARK01001484">
    <property type="protein sequence ID" value="EYB96633.1"/>
    <property type="molecule type" value="Genomic_DNA"/>
</dbReference>
<dbReference type="SUPFAM" id="SSF81321">
    <property type="entry name" value="Family A G protein-coupled receptor-like"/>
    <property type="match status" value="1"/>
</dbReference>
<evidence type="ECO:0000256" key="8">
    <source>
        <dbReference type="ARBA" id="ARBA00023180"/>
    </source>
</evidence>
<feature type="domain" description="G-protein coupled receptors family 1 profile" evidence="12">
    <location>
        <begin position="128"/>
        <end position="486"/>
    </location>
</feature>
<feature type="transmembrane region" description="Helical" evidence="11">
    <location>
        <begin position="411"/>
        <end position="431"/>
    </location>
</feature>
<keyword evidence="8" id="KW-0325">Glycoprotein</keyword>
<keyword evidence="3 10" id="KW-0812">Transmembrane</keyword>
<evidence type="ECO:0000256" key="11">
    <source>
        <dbReference type="SAM" id="Phobius"/>
    </source>
</evidence>
<reference evidence="14" key="1">
    <citation type="journal article" date="2015" name="Nat. Genet.">
        <title>The genome and transcriptome of the zoonotic hookworm Ancylostoma ceylanicum identify infection-specific gene families.</title>
        <authorList>
            <person name="Schwarz E.M."/>
            <person name="Hu Y."/>
            <person name="Antoshechkin I."/>
            <person name="Miller M.M."/>
            <person name="Sternberg P.W."/>
            <person name="Aroian R.V."/>
        </authorList>
    </citation>
    <scope>NUCLEOTIDE SEQUENCE</scope>
    <source>
        <strain evidence="14">HY135</strain>
    </source>
</reference>
<dbReference type="PROSITE" id="PS00237">
    <property type="entry name" value="G_PROTEIN_RECEP_F1_1"/>
    <property type="match status" value="1"/>
</dbReference>
<evidence type="ECO:0000256" key="5">
    <source>
        <dbReference type="ARBA" id="ARBA00023040"/>
    </source>
</evidence>
<dbReference type="PANTHER" id="PTHR24248">
    <property type="entry name" value="ADRENERGIC RECEPTOR-RELATED G-PROTEIN COUPLED RECEPTOR"/>
    <property type="match status" value="1"/>
</dbReference>
<feature type="transmembrane region" description="Helical" evidence="11">
    <location>
        <begin position="187"/>
        <end position="208"/>
    </location>
</feature>
<dbReference type="FunFam" id="1.20.1070.10:FF:000420">
    <property type="entry name" value="OCTopamine Receptor (GPCR)"/>
    <property type="match status" value="1"/>
</dbReference>
<dbReference type="PROSITE" id="PS50262">
    <property type="entry name" value="G_PROTEIN_RECEP_F1_2"/>
    <property type="match status" value="1"/>
</dbReference>
<evidence type="ECO:0000256" key="4">
    <source>
        <dbReference type="ARBA" id="ARBA00022989"/>
    </source>
</evidence>
<keyword evidence="6 11" id="KW-0472">Membrane</keyword>
<dbReference type="GO" id="GO:0005886">
    <property type="term" value="C:plasma membrane"/>
    <property type="evidence" value="ECO:0007669"/>
    <property type="project" value="UniProtKB-SubCell"/>
</dbReference>
<keyword evidence="9 10" id="KW-0807">Transducer</keyword>
<dbReference type="Gene3D" id="1.20.1070.10">
    <property type="entry name" value="Rhodopsin 7-helix transmembrane proteins"/>
    <property type="match status" value="1"/>
</dbReference>
<feature type="transmembrane region" description="Helical" evidence="11">
    <location>
        <begin position="229"/>
        <end position="249"/>
    </location>
</feature>
<evidence type="ECO:0000313" key="13">
    <source>
        <dbReference type="EMBL" id="EYB96633.1"/>
    </source>
</evidence>
<keyword evidence="14" id="KW-1185">Reference proteome</keyword>
<keyword evidence="5 10" id="KW-0297">G-protein coupled receptor</keyword>
<dbReference type="PANTHER" id="PTHR24248:SF174">
    <property type="entry name" value="TYRAMINE_OCTOPAMINE RECEPTOR"/>
    <property type="match status" value="1"/>
</dbReference>
<comment type="similarity">
    <text evidence="10">Belongs to the G-protein coupled receptor 1 family.</text>
</comment>
<evidence type="ECO:0000256" key="10">
    <source>
        <dbReference type="RuleBase" id="RU000688"/>
    </source>
</evidence>
<dbReference type="Proteomes" id="UP000024635">
    <property type="component" value="Unassembled WGS sequence"/>
</dbReference>
<feature type="transmembrane region" description="Helical" evidence="11">
    <location>
        <begin position="111"/>
        <end position="137"/>
    </location>
</feature>
<dbReference type="OrthoDB" id="5951059at2759"/>
<accession>A0A016T103</accession>
<keyword evidence="2" id="KW-1003">Cell membrane</keyword>
<dbReference type="SMART" id="SM01381">
    <property type="entry name" value="7TM_GPCR_Srsx"/>
    <property type="match status" value="1"/>
</dbReference>
<organism evidence="13 14">
    <name type="scientific">Ancylostoma ceylanicum</name>
    <dbReference type="NCBI Taxonomy" id="53326"/>
    <lineage>
        <taxon>Eukaryota</taxon>
        <taxon>Metazoa</taxon>
        <taxon>Ecdysozoa</taxon>
        <taxon>Nematoda</taxon>
        <taxon>Chromadorea</taxon>
        <taxon>Rhabditida</taxon>
        <taxon>Rhabditina</taxon>
        <taxon>Rhabditomorpha</taxon>
        <taxon>Strongyloidea</taxon>
        <taxon>Ancylostomatidae</taxon>
        <taxon>Ancylostomatinae</taxon>
        <taxon>Ancylostoma</taxon>
    </lineage>
</organism>
<dbReference type="STRING" id="53326.A0A016T103"/>
<sequence length="516" mass="59043">MKVLFGGTDAIPQRDDTARNEFTQQFGSQAVACHFVIRDCFGAVQLRPSSITVCPSALHLDDQTSYYRISDHYRPANSTEFRNHSRLHAVMSNFSCLGDPVTVACLNLGEAILTIASMLTVMLIIILGNLLVVVTVYRDRKLRLQRQNWLIISLALADLLVGLLVMPLTLIYEIIGEWKMGNVLCEMWLALDVLFVTASILHICAISLDRYFSVTSPLTYPAKRTPKRMFIYIGVSWVVSLLICLPPIFGWRPERRPGECAVSTDIGYVLYSSLGSFYIPVIILVIVYAKIYSITIKHSRQRLKETERRDNTLSLLTAKPSTKQIVELELLEENSDGDEKDNSTNKEAINQVCWHLRKISEELPTVKLKKVSATQRILHTFDPKRVVLPKSEKELNAEKRRRKLKAKERQATLLLGIILSAFILSWLPFFVMYVIGAFGYEAPAVVFKFFFWLGYCKFRVLEHVSLVVLHMKLIITGNSGINPVIYTVFNREFKRGLCRQLRKFERYVEPITDFYK</sequence>
<name>A0A016T103_9BILA</name>
<dbReference type="GO" id="GO:0004930">
    <property type="term" value="F:G protein-coupled receptor activity"/>
    <property type="evidence" value="ECO:0007669"/>
    <property type="project" value="UniProtKB-KW"/>
</dbReference>
<evidence type="ECO:0000256" key="1">
    <source>
        <dbReference type="ARBA" id="ARBA00004651"/>
    </source>
</evidence>
<evidence type="ECO:0000256" key="9">
    <source>
        <dbReference type="ARBA" id="ARBA00023224"/>
    </source>
</evidence>